<dbReference type="AlphaFoldDB" id="A0A1G2DZD7"/>
<evidence type="ECO:0000313" key="3">
    <source>
        <dbReference type="Proteomes" id="UP000176755"/>
    </source>
</evidence>
<feature type="transmembrane region" description="Helical" evidence="1">
    <location>
        <begin position="6"/>
        <end position="26"/>
    </location>
</feature>
<sequence length="243" mass="27537">MPYSYTGIIYIFSAIVFGFGSYKFYKVWQKQRNFVSKIFAYLFGSIAIAFLIDGFFGGMFFLESPEIMNWIMILGFLTFGISLSILGYLAVYLKFPKISPKIGFFTMLFYSIGIGILNIFYPTHVFLEPTKFINWEFHPLVGILRSLSFVIPSIFLTIAFFHQARITVDRRIKTRAIGFGMAFLLVIITSGSDMISAGFIKPDPMIADVGLAVASLILLLVFILVPTIGEVPYKEKYEISDND</sequence>
<dbReference type="STRING" id="1801663.A2175_02110"/>
<keyword evidence="1" id="KW-1133">Transmembrane helix</keyword>
<gene>
    <name evidence="2" type="ORF">A2175_02110</name>
</gene>
<feature type="transmembrane region" description="Helical" evidence="1">
    <location>
        <begin position="102"/>
        <end position="121"/>
    </location>
</feature>
<accession>A0A1G2DZD7</accession>
<feature type="transmembrane region" description="Helical" evidence="1">
    <location>
        <begin position="141"/>
        <end position="164"/>
    </location>
</feature>
<comment type="caution">
    <text evidence="2">The sequence shown here is derived from an EMBL/GenBank/DDBJ whole genome shotgun (WGS) entry which is preliminary data.</text>
</comment>
<reference evidence="2 3" key="1">
    <citation type="journal article" date="2016" name="Nat. Commun.">
        <title>Thousands of microbial genomes shed light on interconnected biogeochemical processes in an aquifer system.</title>
        <authorList>
            <person name="Anantharaman K."/>
            <person name="Brown C.T."/>
            <person name="Hug L.A."/>
            <person name="Sharon I."/>
            <person name="Castelle C.J."/>
            <person name="Probst A.J."/>
            <person name="Thomas B.C."/>
            <person name="Singh A."/>
            <person name="Wilkins M.J."/>
            <person name="Karaoz U."/>
            <person name="Brodie E.L."/>
            <person name="Williams K.H."/>
            <person name="Hubbard S.S."/>
            <person name="Banfield J.F."/>
        </authorList>
    </citation>
    <scope>NUCLEOTIDE SEQUENCE [LARGE SCALE GENOMIC DNA]</scope>
</reference>
<proteinExistence type="predicted"/>
<feature type="transmembrane region" description="Helical" evidence="1">
    <location>
        <begin position="67"/>
        <end position="90"/>
    </location>
</feature>
<evidence type="ECO:0000313" key="2">
    <source>
        <dbReference type="EMBL" id="OGZ18909.1"/>
    </source>
</evidence>
<keyword evidence="1" id="KW-0812">Transmembrane</keyword>
<organism evidence="2 3">
    <name type="scientific">Candidatus Nealsonbacteria bacterium RBG_13_42_11</name>
    <dbReference type="NCBI Taxonomy" id="1801663"/>
    <lineage>
        <taxon>Bacteria</taxon>
        <taxon>Candidatus Nealsoniibacteriota</taxon>
    </lineage>
</organism>
<evidence type="ECO:0000256" key="1">
    <source>
        <dbReference type="SAM" id="Phobius"/>
    </source>
</evidence>
<dbReference type="Proteomes" id="UP000176755">
    <property type="component" value="Unassembled WGS sequence"/>
</dbReference>
<feature type="transmembrane region" description="Helical" evidence="1">
    <location>
        <begin position="38"/>
        <end position="61"/>
    </location>
</feature>
<feature type="transmembrane region" description="Helical" evidence="1">
    <location>
        <begin position="206"/>
        <end position="228"/>
    </location>
</feature>
<name>A0A1G2DZD7_9BACT</name>
<dbReference type="EMBL" id="MHLY01000004">
    <property type="protein sequence ID" value="OGZ18909.1"/>
    <property type="molecule type" value="Genomic_DNA"/>
</dbReference>
<evidence type="ECO:0008006" key="4">
    <source>
        <dbReference type="Google" id="ProtNLM"/>
    </source>
</evidence>
<keyword evidence="1" id="KW-0472">Membrane</keyword>
<protein>
    <recommendedName>
        <fullName evidence="4">Histidine kinase N-terminal 7TM region domain-containing protein</fullName>
    </recommendedName>
</protein>
<feature type="transmembrane region" description="Helical" evidence="1">
    <location>
        <begin position="176"/>
        <end position="200"/>
    </location>
</feature>